<dbReference type="Gene3D" id="1.10.510.10">
    <property type="entry name" value="Transferase(Phosphotransferase) domain 1"/>
    <property type="match status" value="1"/>
</dbReference>
<dbReference type="InterPro" id="IPR011009">
    <property type="entry name" value="Kinase-like_dom_sf"/>
</dbReference>
<gene>
    <name evidence="3" type="ORF">EIP91_010864</name>
</gene>
<reference evidence="3 4" key="1">
    <citation type="submission" date="2018-11" db="EMBL/GenBank/DDBJ databases">
        <title>Genome assembly of Steccherinum ochraceum LE-BIN_3174, the white-rot fungus of the Steccherinaceae family (The Residual Polyporoid clade, Polyporales, Basidiomycota).</title>
        <authorList>
            <person name="Fedorova T.V."/>
            <person name="Glazunova O.A."/>
            <person name="Landesman E.O."/>
            <person name="Moiseenko K.V."/>
            <person name="Psurtseva N.V."/>
            <person name="Savinova O.S."/>
            <person name="Shakhova N.V."/>
            <person name="Tyazhelova T.V."/>
            <person name="Vasina D.V."/>
        </authorList>
    </citation>
    <scope>NUCLEOTIDE SEQUENCE [LARGE SCALE GENOMIC DNA]</scope>
    <source>
        <strain evidence="3 4">LE-BIN_3174</strain>
    </source>
</reference>
<dbReference type="OrthoDB" id="2791154at2759"/>
<dbReference type="PANTHER" id="PTHR38248:SF2">
    <property type="entry name" value="FUNK1 11"/>
    <property type="match status" value="1"/>
</dbReference>
<dbReference type="InterPro" id="IPR040976">
    <property type="entry name" value="Pkinase_fungal"/>
</dbReference>
<evidence type="ECO:0000256" key="1">
    <source>
        <dbReference type="SAM" id="MobiDB-lite"/>
    </source>
</evidence>
<evidence type="ECO:0000313" key="4">
    <source>
        <dbReference type="Proteomes" id="UP000292702"/>
    </source>
</evidence>
<feature type="non-terminal residue" evidence="3">
    <location>
        <position position="767"/>
    </location>
</feature>
<keyword evidence="4" id="KW-1185">Reference proteome</keyword>
<dbReference type="AlphaFoldDB" id="A0A4R0R054"/>
<feature type="compositionally biased region" description="Low complexity" evidence="1">
    <location>
        <begin position="675"/>
        <end position="687"/>
    </location>
</feature>
<feature type="domain" description="Fungal-type protein kinase" evidence="2">
    <location>
        <begin position="208"/>
        <end position="569"/>
    </location>
</feature>
<dbReference type="PANTHER" id="PTHR38248">
    <property type="entry name" value="FUNK1 6"/>
    <property type="match status" value="1"/>
</dbReference>
<evidence type="ECO:0000313" key="3">
    <source>
        <dbReference type="EMBL" id="TCD60022.1"/>
    </source>
</evidence>
<proteinExistence type="predicted"/>
<name>A0A4R0R054_9APHY</name>
<organism evidence="3 4">
    <name type="scientific">Steccherinum ochraceum</name>
    <dbReference type="NCBI Taxonomy" id="92696"/>
    <lineage>
        <taxon>Eukaryota</taxon>
        <taxon>Fungi</taxon>
        <taxon>Dikarya</taxon>
        <taxon>Basidiomycota</taxon>
        <taxon>Agaricomycotina</taxon>
        <taxon>Agaricomycetes</taxon>
        <taxon>Polyporales</taxon>
        <taxon>Steccherinaceae</taxon>
        <taxon>Steccherinum</taxon>
    </lineage>
</organism>
<dbReference type="STRING" id="92696.A0A4R0R054"/>
<dbReference type="Proteomes" id="UP000292702">
    <property type="component" value="Unassembled WGS sequence"/>
</dbReference>
<evidence type="ECO:0000259" key="2">
    <source>
        <dbReference type="Pfam" id="PF17667"/>
    </source>
</evidence>
<accession>A0A4R0R054</accession>
<dbReference type="EMBL" id="RWJN01000678">
    <property type="protein sequence ID" value="TCD60022.1"/>
    <property type="molecule type" value="Genomic_DNA"/>
</dbReference>
<feature type="region of interest" description="Disordered" evidence="1">
    <location>
        <begin position="660"/>
        <end position="690"/>
    </location>
</feature>
<dbReference type="Pfam" id="PF17667">
    <property type="entry name" value="Pkinase_fungal"/>
    <property type="match status" value="1"/>
</dbReference>
<protein>
    <recommendedName>
        <fullName evidence="2">Fungal-type protein kinase domain-containing protein</fullName>
    </recommendedName>
</protein>
<sequence>MAPPADISIPAGLAEKANTTPITFQYADGDRPLDTRRIRDEETMFECGFVKATVSEYFDKVFPNHANIPKRRYEEVKKLNTRYLKSNKSRVSRDTEVRSYPDLVEFINSVGGTSNYVCKDVADWSDLSLQDRRRMDLGIFKTDSRSQDFWLDPNLEPGATCIEERRVHAARNCASQSVLGGEVKVSPDRKAFGEKATDPLLPTAKAAQLARAQICGYASDILTHQHRLFLPFFYIYRTTARLLLFDRGAVLVSDPIDLEKDWKTFAKFFYCVKTASDVTLGFDPTVTMLPKNSTGDVNYKALQTALASLPANSRVAPYIRKAFEDGSSKFPFYKVAVDKGSETSHFLVRNLSSHSLSITGRATRGYIAFDIAEKTFHFLKDSWRPDSDLIHTELKIYEDLKANSVRNVATVLCGGDVCSVPTVSQKTVSQKTVTHYFREGTDNVLCRVHTRLVLKEIGIPLRHYLDSKELSTVVGHAFIAHMDAYMRAKLLHRDISDGNIVLYEPTPGKPLRGLLIDWDLSKYLEQLKKKPTQRSRSGTWRYISAMLLNYPLKSNKLADDIESFYHLLIILALRYHDHNKSGQEVKAILEDYDHCEYRYGYWVGGSTKLDNVSDGRIPFKLAHEDTFKSLLVSLAELLKQHYASKDKKVLEQRYGIPELPAQTKPAEAATSIQTPVTPSEPSAAEEAPAAEDVDDEFADFATADSGVQLTVLKEQPAPERPVSPLKDHTQFLALLSQAIRDKDWTASDKGADKFALIDWTATRDSIR</sequence>
<dbReference type="SUPFAM" id="SSF56112">
    <property type="entry name" value="Protein kinase-like (PK-like)"/>
    <property type="match status" value="1"/>
</dbReference>
<comment type="caution">
    <text evidence="3">The sequence shown here is derived from an EMBL/GenBank/DDBJ whole genome shotgun (WGS) entry which is preliminary data.</text>
</comment>